<dbReference type="OrthoDB" id="9775594at2"/>
<evidence type="ECO:0000259" key="2">
    <source>
        <dbReference type="PROSITE" id="PS50983"/>
    </source>
</evidence>
<feature type="signal peptide" evidence="1">
    <location>
        <begin position="1"/>
        <end position="22"/>
    </location>
</feature>
<dbReference type="STRING" id="1121390.SAMN02746041_03314"/>
<gene>
    <name evidence="3" type="ORF">SAMN02746041_03314</name>
</gene>
<dbReference type="PANTHER" id="PTHR30535:SF34">
    <property type="entry name" value="MOLYBDATE-BINDING PROTEIN MOLA"/>
    <property type="match status" value="1"/>
</dbReference>
<feature type="domain" description="Fe/B12 periplasmic-binding" evidence="2">
    <location>
        <begin position="44"/>
        <end position="323"/>
    </location>
</feature>
<dbReference type="CDD" id="cd01147">
    <property type="entry name" value="HemV-2"/>
    <property type="match status" value="1"/>
</dbReference>
<dbReference type="Pfam" id="PF01497">
    <property type="entry name" value="Peripla_BP_2"/>
    <property type="match status" value="1"/>
</dbReference>
<keyword evidence="1" id="KW-0732">Signal</keyword>
<proteinExistence type="predicted"/>
<accession>A0A1W1XYX6</accession>
<dbReference type="InterPro" id="IPR002491">
    <property type="entry name" value="ABC_transptr_periplasmic_BD"/>
</dbReference>
<evidence type="ECO:0000313" key="3">
    <source>
        <dbReference type="EMBL" id="SMC28751.1"/>
    </source>
</evidence>
<evidence type="ECO:0000256" key="1">
    <source>
        <dbReference type="SAM" id="SignalP"/>
    </source>
</evidence>
<feature type="chain" id="PRO_5013297673" evidence="1">
    <location>
        <begin position="23"/>
        <end position="362"/>
    </location>
</feature>
<dbReference type="EMBL" id="FWXF01000046">
    <property type="protein sequence ID" value="SMC28751.1"/>
    <property type="molecule type" value="Genomic_DNA"/>
</dbReference>
<sequence>MKKCCALWIMMMWLGTSPVAAATDFVSVTDMVGRVVRVPLRPQRIVCLGPGALRLIVYLQAQDLVTGVEELEKRNPRGRPYWLAQGQKLKGLPAVGPGGAAAINKRPDMERVLAARPQVVFITYMDAELADRVQAALRVPVVLLSYGRFASFDEAVLDSLKLAGTILGRERRARQVVAYVNDLRADLDRRTRGVPKERRPRAYVGGVGYRGSRGILSTELNYLPFEWTHTDNAARQVPTRLGTHVFLDREKLLELDPDVIFLDGGGQDLVLDDLAKHPVFYKTLQAFRKRKVYRLFPFNFYTTNVETALVDAYVVGKLLYPDRFAHVDLALKADEIFSFFVGTPVYQDMVKDFGTPGAEVGF</sequence>
<reference evidence="3 4" key="1">
    <citation type="submission" date="2017-04" db="EMBL/GenBank/DDBJ databases">
        <authorList>
            <person name="Afonso C.L."/>
            <person name="Miller P.J."/>
            <person name="Scott M.A."/>
            <person name="Spackman E."/>
            <person name="Goraichik I."/>
            <person name="Dimitrov K.M."/>
            <person name="Suarez D.L."/>
            <person name="Swayne D.E."/>
        </authorList>
    </citation>
    <scope>NUCLEOTIDE SEQUENCE [LARGE SCALE GENOMIC DNA]</scope>
    <source>
        <strain evidence="3 4">DSM 13146</strain>
    </source>
</reference>
<dbReference type="PANTHER" id="PTHR30535">
    <property type="entry name" value="VITAMIN B12-BINDING PROTEIN"/>
    <property type="match status" value="1"/>
</dbReference>
<dbReference type="Proteomes" id="UP000192783">
    <property type="component" value="Unassembled WGS sequence"/>
</dbReference>
<protein>
    <submittedName>
        <fullName evidence="3">Iron complex transport system substrate-binding protein</fullName>
    </submittedName>
</protein>
<dbReference type="RefSeq" id="WP_084059170.1">
    <property type="nucleotide sequence ID" value="NZ_FWXF01000046.1"/>
</dbReference>
<organism evidence="3 4">
    <name type="scientific">Desulfacinum hydrothermale DSM 13146</name>
    <dbReference type="NCBI Taxonomy" id="1121390"/>
    <lineage>
        <taxon>Bacteria</taxon>
        <taxon>Pseudomonadati</taxon>
        <taxon>Thermodesulfobacteriota</taxon>
        <taxon>Syntrophobacteria</taxon>
        <taxon>Syntrophobacterales</taxon>
        <taxon>Syntrophobacteraceae</taxon>
        <taxon>Desulfacinum</taxon>
    </lineage>
</organism>
<dbReference type="Gene3D" id="3.40.50.1980">
    <property type="entry name" value="Nitrogenase molybdenum iron protein domain"/>
    <property type="match status" value="2"/>
</dbReference>
<dbReference type="AlphaFoldDB" id="A0A1W1XYX6"/>
<dbReference type="PROSITE" id="PS50983">
    <property type="entry name" value="FE_B12_PBP"/>
    <property type="match status" value="1"/>
</dbReference>
<name>A0A1W1XYX6_9BACT</name>
<dbReference type="InterPro" id="IPR050902">
    <property type="entry name" value="ABC_Transporter_SBP"/>
</dbReference>
<keyword evidence="4" id="KW-1185">Reference proteome</keyword>
<evidence type="ECO:0000313" key="4">
    <source>
        <dbReference type="Proteomes" id="UP000192783"/>
    </source>
</evidence>
<dbReference type="SUPFAM" id="SSF53807">
    <property type="entry name" value="Helical backbone' metal receptor"/>
    <property type="match status" value="1"/>
</dbReference>